<dbReference type="PROSITE" id="PS00501">
    <property type="entry name" value="SPASE_I_1"/>
    <property type="match status" value="1"/>
</dbReference>
<organism evidence="10 11">
    <name type="scientific">bacterium (Candidatus Blackallbacteria) CG17_big_fil_post_rev_8_21_14_2_50_48_46</name>
    <dbReference type="NCBI Taxonomy" id="2014261"/>
    <lineage>
        <taxon>Bacteria</taxon>
        <taxon>Candidatus Blackallbacteria</taxon>
    </lineage>
</organism>
<proteinExistence type="inferred from homology"/>
<dbReference type="GO" id="GO:0006465">
    <property type="term" value="P:signal peptide processing"/>
    <property type="evidence" value="ECO:0007669"/>
    <property type="project" value="InterPro"/>
</dbReference>
<reference evidence="10 11" key="1">
    <citation type="submission" date="2017-09" db="EMBL/GenBank/DDBJ databases">
        <title>Depth-based differentiation of microbial function through sediment-hosted aquifers and enrichment of novel symbionts in the deep terrestrial subsurface.</title>
        <authorList>
            <person name="Probst A.J."/>
            <person name="Ladd B."/>
            <person name="Jarett J.K."/>
            <person name="Geller-Mcgrath D.E."/>
            <person name="Sieber C.M."/>
            <person name="Emerson J.B."/>
            <person name="Anantharaman K."/>
            <person name="Thomas B.C."/>
            <person name="Malmstrom R."/>
            <person name="Stieglmeier M."/>
            <person name="Klingl A."/>
            <person name="Woyke T."/>
            <person name="Ryan C.M."/>
            <person name="Banfield J.F."/>
        </authorList>
    </citation>
    <scope>NUCLEOTIDE SEQUENCE [LARGE SCALE GENOMIC DNA]</scope>
    <source>
        <strain evidence="10">CG17_big_fil_post_rev_8_21_14_2_50_48_46</strain>
    </source>
</reference>
<dbReference type="InterPro" id="IPR000223">
    <property type="entry name" value="Pept_S26A_signal_pept_1"/>
</dbReference>
<evidence type="ECO:0000313" key="11">
    <source>
        <dbReference type="Proteomes" id="UP000231019"/>
    </source>
</evidence>
<sequence length="189" mass="21276">MSLSQRLKEVSTSLLVPVFLVLMTRGAVAEPRYIPSGSMEPTLQLQDRLLIEKLSPLLGAPKRGEIVVFEHPTQSLASENLWQKFARWQGYSQTPPLIKRVIGLPGERVAVKGGKVWINRQPLDESAYQPETPAYEMAELTVPPGQIFVMGDNRNNSWDSHLWGTLPLEKVRGKAVFRFWPLQRSGFPG</sequence>
<evidence type="ECO:0000313" key="10">
    <source>
        <dbReference type="EMBL" id="PIW16602.1"/>
    </source>
</evidence>
<evidence type="ECO:0000259" key="9">
    <source>
        <dbReference type="Pfam" id="PF10502"/>
    </source>
</evidence>
<dbReference type="PANTHER" id="PTHR43390:SF1">
    <property type="entry name" value="CHLOROPLAST PROCESSING PEPTIDASE"/>
    <property type="match status" value="1"/>
</dbReference>
<comment type="similarity">
    <text evidence="2 8">Belongs to the peptidase S26 family.</text>
</comment>
<evidence type="ECO:0000256" key="2">
    <source>
        <dbReference type="ARBA" id="ARBA00009370"/>
    </source>
</evidence>
<dbReference type="InterPro" id="IPR036286">
    <property type="entry name" value="LexA/Signal_pep-like_sf"/>
</dbReference>
<protein>
    <recommendedName>
        <fullName evidence="3 7">Signal peptidase I</fullName>
        <ecNumber evidence="3 7">3.4.21.89</ecNumber>
    </recommendedName>
</protein>
<dbReference type="PROSITE" id="PS00761">
    <property type="entry name" value="SPASE_I_3"/>
    <property type="match status" value="1"/>
</dbReference>
<evidence type="ECO:0000256" key="4">
    <source>
        <dbReference type="ARBA" id="ARBA00022670"/>
    </source>
</evidence>
<evidence type="ECO:0000256" key="8">
    <source>
        <dbReference type="RuleBase" id="RU362042"/>
    </source>
</evidence>
<dbReference type="GO" id="GO:0016020">
    <property type="term" value="C:membrane"/>
    <property type="evidence" value="ECO:0007669"/>
    <property type="project" value="UniProtKB-SubCell"/>
</dbReference>
<dbReference type="InterPro" id="IPR019533">
    <property type="entry name" value="Peptidase_S26"/>
</dbReference>
<feature type="active site" evidence="6">
    <location>
        <position position="38"/>
    </location>
</feature>
<dbReference type="Proteomes" id="UP000231019">
    <property type="component" value="Unassembled WGS sequence"/>
</dbReference>
<dbReference type="PRINTS" id="PR00727">
    <property type="entry name" value="LEADERPTASE"/>
</dbReference>
<comment type="catalytic activity">
    <reaction evidence="1 7">
        <text>Cleavage of hydrophobic, N-terminal signal or leader sequences from secreted and periplasmic proteins.</text>
        <dbReference type="EC" id="3.4.21.89"/>
    </reaction>
</comment>
<dbReference type="AlphaFoldDB" id="A0A2M7G3Z1"/>
<comment type="subcellular location">
    <subcellularLocation>
        <location evidence="8">Membrane</location>
        <topology evidence="8">Single-pass type II membrane protein</topology>
    </subcellularLocation>
</comment>
<evidence type="ECO:0000256" key="5">
    <source>
        <dbReference type="ARBA" id="ARBA00022801"/>
    </source>
</evidence>
<dbReference type="Gene3D" id="2.10.109.10">
    <property type="entry name" value="Umud Fragment, subunit A"/>
    <property type="match status" value="1"/>
</dbReference>
<dbReference type="GO" id="GO:0009003">
    <property type="term" value="F:signal peptidase activity"/>
    <property type="evidence" value="ECO:0007669"/>
    <property type="project" value="UniProtKB-EC"/>
</dbReference>
<evidence type="ECO:0000256" key="1">
    <source>
        <dbReference type="ARBA" id="ARBA00000677"/>
    </source>
</evidence>
<keyword evidence="4 7" id="KW-0645">Protease</keyword>
<dbReference type="EC" id="3.4.21.89" evidence="3 7"/>
<dbReference type="InterPro" id="IPR019757">
    <property type="entry name" value="Pept_S26A_signal_pept_1_Lys-AS"/>
</dbReference>
<gene>
    <name evidence="10" type="primary">lepB</name>
    <name evidence="10" type="ORF">COW36_12605</name>
</gene>
<dbReference type="GO" id="GO:0004252">
    <property type="term" value="F:serine-type endopeptidase activity"/>
    <property type="evidence" value="ECO:0007669"/>
    <property type="project" value="InterPro"/>
</dbReference>
<evidence type="ECO:0000256" key="3">
    <source>
        <dbReference type="ARBA" id="ARBA00013208"/>
    </source>
</evidence>
<dbReference type="InterPro" id="IPR019758">
    <property type="entry name" value="Pept_S26A_signal_pept_1_CS"/>
</dbReference>
<accession>A0A2M7G3Z1</accession>
<dbReference type="PROSITE" id="PS00760">
    <property type="entry name" value="SPASE_I_2"/>
    <property type="match status" value="1"/>
</dbReference>
<keyword evidence="5 7" id="KW-0378">Hydrolase</keyword>
<evidence type="ECO:0000256" key="6">
    <source>
        <dbReference type="PIRSR" id="PIRSR600223-1"/>
    </source>
</evidence>
<dbReference type="SUPFAM" id="SSF51306">
    <property type="entry name" value="LexA/Signal peptidase"/>
    <property type="match status" value="1"/>
</dbReference>
<comment type="caution">
    <text evidence="10">The sequence shown here is derived from an EMBL/GenBank/DDBJ whole genome shotgun (WGS) entry which is preliminary data.</text>
</comment>
<dbReference type="InterPro" id="IPR019756">
    <property type="entry name" value="Pept_S26A_signal_pept_1_Ser-AS"/>
</dbReference>
<dbReference type="PANTHER" id="PTHR43390">
    <property type="entry name" value="SIGNAL PEPTIDASE I"/>
    <property type="match status" value="1"/>
</dbReference>
<evidence type="ECO:0000256" key="7">
    <source>
        <dbReference type="RuleBase" id="RU003993"/>
    </source>
</evidence>
<dbReference type="CDD" id="cd06530">
    <property type="entry name" value="S26_SPase_I"/>
    <property type="match status" value="1"/>
</dbReference>
<feature type="domain" description="Peptidase S26" evidence="9">
    <location>
        <begin position="9"/>
        <end position="180"/>
    </location>
</feature>
<name>A0A2M7G3Z1_9BACT</name>
<dbReference type="EMBL" id="PFFQ01000037">
    <property type="protein sequence ID" value="PIW16602.1"/>
    <property type="molecule type" value="Genomic_DNA"/>
</dbReference>
<dbReference type="NCBIfam" id="TIGR02227">
    <property type="entry name" value="sigpep_I_bact"/>
    <property type="match status" value="1"/>
</dbReference>
<dbReference type="Pfam" id="PF10502">
    <property type="entry name" value="Peptidase_S26"/>
    <property type="match status" value="1"/>
</dbReference>
<feature type="active site" evidence="6">
    <location>
        <position position="99"/>
    </location>
</feature>